<evidence type="ECO:0000256" key="6">
    <source>
        <dbReference type="ARBA" id="ARBA00022723"/>
    </source>
</evidence>
<dbReference type="Pfam" id="PF13023">
    <property type="entry name" value="HD_3"/>
    <property type="match status" value="1"/>
</dbReference>
<evidence type="ECO:0000313" key="10">
    <source>
        <dbReference type="Proteomes" id="UP000094056"/>
    </source>
</evidence>
<dbReference type="GO" id="GO:0002953">
    <property type="term" value="F:5'-deoxynucleotidase activity"/>
    <property type="evidence" value="ECO:0007669"/>
    <property type="project" value="UniProtKB-EC"/>
</dbReference>
<protein>
    <recommendedName>
        <fullName evidence="5">5'-deoxynucleotidase</fullName>
        <ecNumber evidence="5">3.1.3.89</ecNumber>
    </recommendedName>
</protein>
<gene>
    <name evidence="9" type="ORF">SCARUB_02424</name>
</gene>
<dbReference type="GO" id="GO:0005737">
    <property type="term" value="C:cytoplasm"/>
    <property type="evidence" value="ECO:0007669"/>
    <property type="project" value="TreeGrafter"/>
</dbReference>
<dbReference type="InterPro" id="IPR006674">
    <property type="entry name" value="HD_domain"/>
</dbReference>
<dbReference type="Gene3D" id="1.10.3210.10">
    <property type="entry name" value="Hypothetical protein af1432"/>
    <property type="match status" value="1"/>
</dbReference>
<comment type="catalytic activity">
    <reaction evidence="1">
        <text>a 2'-deoxyribonucleoside 5'-phosphate + H2O = a 2'-deoxyribonucleoside + phosphate</text>
        <dbReference type="Rhea" id="RHEA:36167"/>
        <dbReference type="ChEBI" id="CHEBI:15377"/>
        <dbReference type="ChEBI" id="CHEBI:18274"/>
        <dbReference type="ChEBI" id="CHEBI:43474"/>
        <dbReference type="ChEBI" id="CHEBI:65317"/>
        <dbReference type="EC" id="3.1.3.89"/>
    </reaction>
</comment>
<keyword evidence="6" id="KW-0479">Metal-binding</keyword>
<comment type="cofactor">
    <cofactor evidence="2">
        <name>Mn(2+)</name>
        <dbReference type="ChEBI" id="CHEBI:29035"/>
    </cofactor>
</comment>
<dbReference type="SMART" id="SM00471">
    <property type="entry name" value="HDc"/>
    <property type="match status" value="1"/>
</dbReference>
<dbReference type="EC" id="3.1.3.89" evidence="5"/>
<comment type="cofactor">
    <cofactor evidence="3">
        <name>Co(2+)</name>
        <dbReference type="ChEBI" id="CHEBI:48828"/>
    </cofactor>
</comment>
<evidence type="ECO:0000256" key="4">
    <source>
        <dbReference type="ARBA" id="ARBA00011738"/>
    </source>
</evidence>
<sequence length="191" mass="22324">MQELARFLFEVGYLKKVSRSGWWLLGNSIPESVAEHSFRCAILGYFLAKLENLDTFKVIMMCLFHDLHESRINDLHKISQSYINFEEAESKASHEQLESLKEPEREEIKSTLKELSDQESMESIVARDADILECAIQAREYQVQGYEAAVDWLERAKDRLRSESSKRLLSIIVHSDPNEWWKKLKDKSKTL</sequence>
<dbReference type="Proteomes" id="UP000094056">
    <property type="component" value="Unassembled WGS sequence"/>
</dbReference>
<reference evidence="9 10" key="1">
    <citation type="submission" date="2016-07" db="EMBL/GenBank/DDBJ databases">
        <title>Draft genome of Scalindua rubra, obtained from a brine-seawater interface in the Red Sea, sheds light on salt adaptation in anammox bacteria.</title>
        <authorList>
            <person name="Speth D.R."/>
            <person name="Lagkouvardos I."/>
            <person name="Wang Y."/>
            <person name="Qian P.-Y."/>
            <person name="Dutilh B.E."/>
            <person name="Jetten M.S."/>
        </authorList>
    </citation>
    <scope>NUCLEOTIDE SEQUENCE [LARGE SCALE GENOMIC DNA]</scope>
    <source>
        <strain evidence="9">BSI-1</strain>
    </source>
</reference>
<evidence type="ECO:0000256" key="5">
    <source>
        <dbReference type="ARBA" id="ARBA00012964"/>
    </source>
</evidence>
<evidence type="ECO:0000256" key="7">
    <source>
        <dbReference type="ARBA" id="ARBA00022801"/>
    </source>
</evidence>
<evidence type="ECO:0000256" key="2">
    <source>
        <dbReference type="ARBA" id="ARBA00001936"/>
    </source>
</evidence>
<keyword evidence="7 9" id="KW-0378">Hydrolase</keyword>
<evidence type="ECO:0000259" key="8">
    <source>
        <dbReference type="SMART" id="SM00471"/>
    </source>
</evidence>
<dbReference type="PANTHER" id="PTHR11845:SF13">
    <property type="entry name" value="5'-DEOXYNUCLEOTIDASE HDDC2"/>
    <property type="match status" value="1"/>
</dbReference>
<accession>A0A1E3X9X4</accession>
<dbReference type="GO" id="GO:0046872">
    <property type="term" value="F:metal ion binding"/>
    <property type="evidence" value="ECO:0007669"/>
    <property type="project" value="UniProtKB-KW"/>
</dbReference>
<feature type="domain" description="HD/PDEase" evidence="8">
    <location>
        <begin position="29"/>
        <end position="144"/>
    </location>
</feature>
<evidence type="ECO:0000256" key="3">
    <source>
        <dbReference type="ARBA" id="ARBA00001941"/>
    </source>
</evidence>
<evidence type="ECO:0000313" key="9">
    <source>
        <dbReference type="EMBL" id="ODS32436.1"/>
    </source>
</evidence>
<dbReference type="InterPro" id="IPR039356">
    <property type="entry name" value="YfbR/HDDC2"/>
</dbReference>
<comment type="caution">
    <text evidence="9">The sequence shown here is derived from an EMBL/GenBank/DDBJ whole genome shotgun (WGS) entry which is preliminary data.</text>
</comment>
<name>A0A1E3X9X4_9BACT</name>
<dbReference type="AlphaFoldDB" id="A0A1E3X9X4"/>
<dbReference type="SUPFAM" id="SSF109604">
    <property type="entry name" value="HD-domain/PDEase-like"/>
    <property type="match status" value="1"/>
</dbReference>
<organism evidence="9 10">
    <name type="scientific">Candidatus Scalindua rubra</name>
    <dbReference type="NCBI Taxonomy" id="1872076"/>
    <lineage>
        <taxon>Bacteria</taxon>
        <taxon>Pseudomonadati</taxon>
        <taxon>Planctomycetota</taxon>
        <taxon>Candidatus Brocadiia</taxon>
        <taxon>Candidatus Brocadiales</taxon>
        <taxon>Candidatus Scalinduaceae</taxon>
        <taxon>Candidatus Scalindua</taxon>
    </lineage>
</organism>
<proteinExistence type="predicted"/>
<comment type="subunit">
    <text evidence="4">Homodimer.</text>
</comment>
<evidence type="ECO:0000256" key="1">
    <source>
        <dbReference type="ARBA" id="ARBA00001638"/>
    </source>
</evidence>
<dbReference type="PANTHER" id="PTHR11845">
    <property type="entry name" value="5'-DEOXYNUCLEOTIDASE HDDC2"/>
    <property type="match status" value="1"/>
</dbReference>
<dbReference type="InterPro" id="IPR003607">
    <property type="entry name" value="HD/PDEase_dom"/>
</dbReference>
<dbReference type="EMBL" id="MAYW01000062">
    <property type="protein sequence ID" value="ODS32436.1"/>
    <property type="molecule type" value="Genomic_DNA"/>
</dbReference>